<evidence type="ECO:0000256" key="2">
    <source>
        <dbReference type="ARBA" id="ARBA00022833"/>
    </source>
</evidence>
<keyword evidence="1 3" id="KW-0479">Metal-binding</keyword>
<dbReference type="PROSITE" id="PS50089">
    <property type="entry name" value="ZF_RING_2"/>
    <property type="match status" value="1"/>
</dbReference>
<feature type="region of interest" description="Disordered" evidence="4">
    <location>
        <begin position="104"/>
        <end position="125"/>
    </location>
</feature>
<organism evidence="6 7">
    <name type="scientific">Schistosoma rodhaini</name>
    <dbReference type="NCBI Taxonomy" id="6188"/>
    <lineage>
        <taxon>Eukaryota</taxon>
        <taxon>Metazoa</taxon>
        <taxon>Spiralia</taxon>
        <taxon>Lophotrochozoa</taxon>
        <taxon>Platyhelminthes</taxon>
        <taxon>Trematoda</taxon>
        <taxon>Digenea</taxon>
        <taxon>Strigeidida</taxon>
        <taxon>Schistosomatoidea</taxon>
        <taxon>Schistosomatidae</taxon>
        <taxon>Schistosoma</taxon>
    </lineage>
</organism>
<feature type="region of interest" description="Disordered" evidence="4">
    <location>
        <begin position="1131"/>
        <end position="1153"/>
    </location>
</feature>
<dbReference type="InterPro" id="IPR013083">
    <property type="entry name" value="Znf_RING/FYVE/PHD"/>
</dbReference>
<keyword evidence="6" id="KW-1185">Reference proteome</keyword>
<evidence type="ECO:0000256" key="3">
    <source>
        <dbReference type="PROSITE-ProRule" id="PRU00175"/>
    </source>
</evidence>
<dbReference type="GO" id="GO:0008270">
    <property type="term" value="F:zinc ion binding"/>
    <property type="evidence" value="ECO:0007669"/>
    <property type="project" value="UniProtKB-KW"/>
</dbReference>
<dbReference type="InterPro" id="IPR001841">
    <property type="entry name" value="Znf_RING"/>
</dbReference>
<feature type="compositionally biased region" description="Low complexity" evidence="4">
    <location>
        <begin position="112"/>
        <end position="121"/>
    </location>
</feature>
<dbReference type="Pfam" id="PF13639">
    <property type="entry name" value="zf-RING_2"/>
    <property type="match status" value="1"/>
</dbReference>
<dbReference type="GO" id="GO:0016567">
    <property type="term" value="P:protein ubiquitination"/>
    <property type="evidence" value="ECO:0007669"/>
    <property type="project" value="TreeGrafter"/>
</dbReference>
<dbReference type="Gene3D" id="3.30.40.10">
    <property type="entry name" value="Zinc/RING finger domain, C3HC4 (zinc finger)"/>
    <property type="match status" value="1"/>
</dbReference>
<dbReference type="Proteomes" id="UP000050792">
    <property type="component" value="Unassembled WGS sequence"/>
</dbReference>
<reference evidence="7" key="2">
    <citation type="submission" date="2023-11" db="UniProtKB">
        <authorList>
            <consortium name="WormBaseParasite"/>
        </authorList>
    </citation>
    <scope>IDENTIFICATION</scope>
</reference>
<reference evidence="6" key="1">
    <citation type="submission" date="2022-06" db="EMBL/GenBank/DDBJ databases">
        <authorList>
            <person name="Berger JAMES D."/>
            <person name="Berger JAMES D."/>
        </authorList>
    </citation>
    <scope>NUCLEOTIDE SEQUENCE [LARGE SCALE GENOMIC DNA]</scope>
</reference>
<dbReference type="SMART" id="SM00184">
    <property type="entry name" value="RING"/>
    <property type="match status" value="1"/>
</dbReference>
<feature type="compositionally biased region" description="Polar residues" evidence="4">
    <location>
        <begin position="1136"/>
        <end position="1153"/>
    </location>
</feature>
<accession>A0AA85FM22</accession>
<name>A0AA85FM22_9TREM</name>
<sequence>MVRLSTQSRFCGSDKLILFWVKYLHIMHTSSEQNIYIGEQVNSFTDQTTSRRFNRPVDQPLQYNSLTSRTMNFNRILSHGISMPVSGTWHPTDFRQPDYLLLQPTPKRRRTSSGSTGLSRRYCTSSRNGHFSGDLPVHSSRNLSYMSEMSNHRFIRSLDPRNSENVFQNNIFMNARPIHQHWPQVLPTSQHPNRWQNELRQVTSLVSVAAVAAAAAAAATQNSTHYQQSFISPTTTVSSSEVPCPSSQHYVGITPRAAKGFTSSRSSFVKRPSYQFSFPNGVGSNKRRSDFPEANETHSQIIINNGHSYHEFAVTDKDLPLPSPSSFSSSLTSALLCNPQLNSCPPDIIGSVSSCTRHNLQSENKYATIRSDSENTINCSPVEESSDSIVTSATVSNAADLIHRTVVEQLDLLTTVQNSPHNIDHNNDLLSFTYVTNCNTAPIVESNNNDNESMNKSIDDSHHRHQQKPVIHTIGSNNIKLPQTDPHHQSSSVIPNKNPITSCFNDLNSNEPITSSIPHCNIDENIQFTSSCFPHSELNESSTNFVISSTSQTEVGGGGCGEEATVVAAAAVVASAAAHAVAAAAQAVSAAVHHRRASSSSSLDQAISSQLNESILMHTLPNQSTIHHPLIHCSSSSVGCYDNYPSTNQLISSDLYHHHTGHSSMLHEHELNYRQSQLLANLSSGNMLNSFSVQPSTTCNFSSSQSIFHPSNLYSSMSIDNRNNSFTCDSRINLHIPNICTGQIPSSSMLHPIIPAFSTSNGLTLIRSTNEFGDASYPLATVRCITSEPPENSFEFTMRTSGFTGPHTARSHFITTPLTFSNSVESTLLNNNFSTPINPSHYHQTSIHPNLTTVATEVAAAVALAANHSSSSVINRCTDPSQISFLPNNIVGLSRGSSNPSFSPYFPPSFPSATPIPLLPLRSPQLSIIGSSTLATTRGVNTLLQFLRLIHQRPDSYALPYYPSAMTATAGGSNQSVVVSASAGIANGTRVASAVTPPLLSHHPIVPLQASFLSNYTEREHITTQDNNLFINNQQTSISPSIGIQPITSATAALAVAMAAAVALQQQNHRHSSSNAISMLTSSRVAPTTPSIPVPILHAHLYYPRNVTTVQQLHNAHQQCYHNHYGSSAGGGGVQYHNSHSQRPASTPNTSTSSCLSVNPVNSLFSASSIGVSGGSGGGTTSPACLSNLFPFLLAVPPPPTALRPLPLPVSNNPSITNFPVSDLSETLFAHYTAAAAAAAAAATDHSTVFSHRNSILPQTVPDPTSAATAAAAAAAVAAAAAAASVDQLLHLAVQLESNNGRGLSKEELESLPIRLYTSKHSDSLSSGKPNTNICNEVKTNAQNDVSECDRCMICLDDYADSQQIRQMRCLHEFHANCVDKWLKTKRTCPLCRADAFTGSQHKDDYF</sequence>
<proteinExistence type="predicted"/>
<evidence type="ECO:0000259" key="5">
    <source>
        <dbReference type="PROSITE" id="PS50089"/>
    </source>
</evidence>
<dbReference type="WBParaSite" id="SRDH1_55830.1">
    <property type="protein sequence ID" value="SRDH1_55830.1"/>
    <property type="gene ID" value="SRDH1_55830"/>
</dbReference>
<keyword evidence="1 3" id="KW-0863">Zinc-finger</keyword>
<dbReference type="PANTHER" id="PTHR46171:SF3">
    <property type="entry name" value="GH10160P"/>
    <property type="match status" value="1"/>
</dbReference>
<protein>
    <recommendedName>
        <fullName evidence="5">RING-type domain-containing protein</fullName>
    </recommendedName>
</protein>
<dbReference type="GO" id="GO:0061630">
    <property type="term" value="F:ubiquitin protein ligase activity"/>
    <property type="evidence" value="ECO:0007669"/>
    <property type="project" value="TreeGrafter"/>
</dbReference>
<dbReference type="PANTHER" id="PTHR46171">
    <property type="entry name" value="GH10160P"/>
    <property type="match status" value="1"/>
</dbReference>
<evidence type="ECO:0000256" key="4">
    <source>
        <dbReference type="SAM" id="MobiDB-lite"/>
    </source>
</evidence>
<evidence type="ECO:0000313" key="6">
    <source>
        <dbReference type="Proteomes" id="UP000050792"/>
    </source>
</evidence>
<dbReference type="SUPFAM" id="SSF57850">
    <property type="entry name" value="RING/U-box"/>
    <property type="match status" value="1"/>
</dbReference>
<keyword evidence="2" id="KW-0862">Zinc</keyword>
<evidence type="ECO:0000256" key="1">
    <source>
        <dbReference type="ARBA" id="ARBA00022771"/>
    </source>
</evidence>
<feature type="domain" description="RING-type" evidence="5">
    <location>
        <begin position="1352"/>
        <end position="1393"/>
    </location>
</feature>
<evidence type="ECO:0000313" key="7">
    <source>
        <dbReference type="WBParaSite" id="SRDH1_55830.1"/>
    </source>
</evidence>